<feature type="region of interest" description="Disordered" evidence="1">
    <location>
        <begin position="1"/>
        <end position="34"/>
    </location>
</feature>
<dbReference type="Proteomes" id="UP001165085">
    <property type="component" value="Unassembled WGS sequence"/>
</dbReference>
<gene>
    <name evidence="2" type="ORF">TrST_g9216</name>
</gene>
<evidence type="ECO:0000256" key="1">
    <source>
        <dbReference type="SAM" id="MobiDB-lite"/>
    </source>
</evidence>
<comment type="caution">
    <text evidence="2">The sequence shown here is derived from an EMBL/GenBank/DDBJ whole genome shotgun (WGS) entry which is preliminary data.</text>
</comment>
<feature type="compositionally biased region" description="Basic and acidic residues" evidence="1">
    <location>
        <begin position="8"/>
        <end position="34"/>
    </location>
</feature>
<name>A0A9W7AVR1_9STRA</name>
<proteinExistence type="predicted"/>
<reference evidence="3" key="1">
    <citation type="journal article" date="2023" name="Commun. Biol.">
        <title>Genome analysis of Parmales, the sister group of diatoms, reveals the evolutionary specialization of diatoms from phago-mixotrophs to photoautotrophs.</title>
        <authorList>
            <person name="Ban H."/>
            <person name="Sato S."/>
            <person name="Yoshikawa S."/>
            <person name="Yamada K."/>
            <person name="Nakamura Y."/>
            <person name="Ichinomiya M."/>
            <person name="Sato N."/>
            <person name="Blanc-Mathieu R."/>
            <person name="Endo H."/>
            <person name="Kuwata A."/>
            <person name="Ogata H."/>
        </authorList>
    </citation>
    <scope>NUCLEOTIDE SEQUENCE [LARGE SCALE GENOMIC DNA]</scope>
    <source>
        <strain evidence="3">NIES 3701</strain>
    </source>
</reference>
<dbReference type="OrthoDB" id="228874at2759"/>
<keyword evidence="3" id="KW-1185">Reference proteome</keyword>
<protein>
    <submittedName>
        <fullName evidence="2">Uncharacterized protein</fullName>
    </submittedName>
</protein>
<organism evidence="2 3">
    <name type="scientific">Triparma strigata</name>
    <dbReference type="NCBI Taxonomy" id="1606541"/>
    <lineage>
        <taxon>Eukaryota</taxon>
        <taxon>Sar</taxon>
        <taxon>Stramenopiles</taxon>
        <taxon>Ochrophyta</taxon>
        <taxon>Bolidophyceae</taxon>
        <taxon>Parmales</taxon>
        <taxon>Triparmaceae</taxon>
        <taxon>Triparma</taxon>
    </lineage>
</organism>
<evidence type="ECO:0000313" key="3">
    <source>
        <dbReference type="Proteomes" id="UP001165085"/>
    </source>
</evidence>
<sequence length="118" mass="12697">MQGIDIELGERGVGERGRSANPLHEKKLERGTSETKFMERVQDQAKGVAEKGLKAEGADATEAMNTDALAKLMDGGGVPLERLNIAINYLQNFGLVLVIDIPWPELQEVVDVGGGARP</sequence>
<accession>A0A9W7AVR1</accession>
<evidence type="ECO:0000313" key="2">
    <source>
        <dbReference type="EMBL" id="GMH77476.1"/>
    </source>
</evidence>
<dbReference type="AlphaFoldDB" id="A0A9W7AVR1"/>
<dbReference type="EMBL" id="BRXY01000207">
    <property type="protein sequence ID" value="GMH77476.1"/>
    <property type="molecule type" value="Genomic_DNA"/>
</dbReference>